<accession>A0ABT2YUH6</accession>
<dbReference type="SUPFAM" id="SSF53383">
    <property type="entry name" value="PLP-dependent transferases"/>
    <property type="match status" value="1"/>
</dbReference>
<protein>
    <submittedName>
        <fullName evidence="8">Aromatic amino acid transaminase</fullName>
    </submittedName>
</protein>
<comment type="subunit">
    <text evidence="3">Homodimer.</text>
</comment>
<dbReference type="PANTHER" id="PTHR11879:SF22">
    <property type="entry name" value="ASPARTATE AMINOTRANSFERASE, MITOCHONDRIAL"/>
    <property type="match status" value="1"/>
</dbReference>
<evidence type="ECO:0000256" key="3">
    <source>
        <dbReference type="ARBA" id="ARBA00011738"/>
    </source>
</evidence>
<keyword evidence="6" id="KW-0663">Pyridoxal phosphate</keyword>
<evidence type="ECO:0000259" key="7">
    <source>
        <dbReference type="Pfam" id="PF00155"/>
    </source>
</evidence>
<feature type="domain" description="Aminotransferase class I/classII large" evidence="7">
    <location>
        <begin position="26"/>
        <end position="386"/>
    </location>
</feature>
<comment type="caution">
    <text evidence="8">The sequence shown here is derived from an EMBL/GenBank/DDBJ whole genome shotgun (WGS) entry which is preliminary data.</text>
</comment>
<dbReference type="Gene3D" id="3.40.640.10">
    <property type="entry name" value="Type I PLP-dependent aspartate aminotransferase-like (Major domain)"/>
    <property type="match status" value="1"/>
</dbReference>
<dbReference type="InterPro" id="IPR015424">
    <property type="entry name" value="PyrdxlP-dep_Trfase"/>
</dbReference>
<evidence type="ECO:0000313" key="9">
    <source>
        <dbReference type="Proteomes" id="UP001209713"/>
    </source>
</evidence>
<dbReference type="Proteomes" id="UP001209713">
    <property type="component" value="Unassembled WGS sequence"/>
</dbReference>
<keyword evidence="5" id="KW-0808">Transferase</keyword>
<evidence type="ECO:0000256" key="6">
    <source>
        <dbReference type="ARBA" id="ARBA00022898"/>
    </source>
</evidence>
<keyword evidence="4" id="KW-0032">Aminotransferase</keyword>
<keyword evidence="9" id="KW-1185">Reference proteome</keyword>
<dbReference type="InterPro" id="IPR000796">
    <property type="entry name" value="Asp_trans"/>
</dbReference>
<dbReference type="Gene3D" id="3.90.1150.10">
    <property type="entry name" value="Aspartate Aminotransferase, domain 1"/>
    <property type="match status" value="1"/>
</dbReference>
<dbReference type="Pfam" id="PF00155">
    <property type="entry name" value="Aminotran_1_2"/>
    <property type="match status" value="1"/>
</dbReference>
<comment type="cofactor">
    <cofactor evidence="1">
        <name>pyridoxal 5'-phosphate</name>
        <dbReference type="ChEBI" id="CHEBI:597326"/>
    </cofactor>
</comment>
<sequence>MLENLPQVGADPLWELLAEFQADKRKDKIDLLVGVYRDETGVTPVMENVKSAENQLANQAASKAYGMLSGNGTFNRNIAKFILGADNPRLHNQRTIQTVGASGALRVLADFIKRLSPNVVIWNTNPGYINHQPIMEGAGLQVSSFRWQDKGGELDINACFADLEDAVKGDVILLHASCHNPTGIDPSLEQWQQFVDFCKRKKITPFIDIAYQGFGETPEQDAAGLRLFVEQIDEVLITASCSKNMGLYCERTGAAIVMTNDEEKLAGISTLLERITRSNYSMPPNHGAAIANILFSNQEPWLEELASYRDRVNGIRQGLTDALTKLGAPSSMQVIGTQKGMFSMLPLTKDQMIALRKDHGIYGVPNGRINLAGLKQSQTEVLAKALIAVLDK</sequence>
<dbReference type="CDD" id="cd00609">
    <property type="entry name" value="AAT_like"/>
    <property type="match status" value="1"/>
</dbReference>
<evidence type="ECO:0000256" key="5">
    <source>
        <dbReference type="ARBA" id="ARBA00022679"/>
    </source>
</evidence>
<dbReference type="EMBL" id="JAOVZB010000005">
    <property type="protein sequence ID" value="MCV2403526.1"/>
    <property type="molecule type" value="Genomic_DNA"/>
</dbReference>
<evidence type="ECO:0000256" key="1">
    <source>
        <dbReference type="ARBA" id="ARBA00001933"/>
    </source>
</evidence>
<dbReference type="NCBIfam" id="NF006719">
    <property type="entry name" value="PRK09257.1"/>
    <property type="match status" value="1"/>
</dbReference>
<evidence type="ECO:0000313" key="8">
    <source>
        <dbReference type="EMBL" id="MCV2403526.1"/>
    </source>
</evidence>
<evidence type="ECO:0000256" key="2">
    <source>
        <dbReference type="ARBA" id="ARBA00007441"/>
    </source>
</evidence>
<dbReference type="RefSeq" id="WP_263530905.1">
    <property type="nucleotide sequence ID" value="NZ_JAOVZB010000005.1"/>
</dbReference>
<dbReference type="InterPro" id="IPR015422">
    <property type="entry name" value="PyrdxlP-dep_Trfase_small"/>
</dbReference>
<reference evidence="8 9" key="1">
    <citation type="submission" date="2022-10" db="EMBL/GenBank/DDBJ databases">
        <title>Marinomonas transparenta sp. nov. and Marinomonas sargassi sp. nov., isolated from marine alga (Sargassum natans (L.) Gaillon).</title>
        <authorList>
            <person name="Wang Y."/>
        </authorList>
    </citation>
    <scope>NUCLEOTIDE SEQUENCE [LARGE SCALE GENOMIC DNA]</scope>
    <source>
        <strain evidence="8 9">C2222</strain>
    </source>
</reference>
<dbReference type="PRINTS" id="PR00799">
    <property type="entry name" value="TRANSAMINASE"/>
</dbReference>
<name>A0ABT2YUH6_9GAMM</name>
<dbReference type="PANTHER" id="PTHR11879">
    <property type="entry name" value="ASPARTATE AMINOTRANSFERASE"/>
    <property type="match status" value="1"/>
</dbReference>
<dbReference type="InterPro" id="IPR004839">
    <property type="entry name" value="Aminotransferase_I/II_large"/>
</dbReference>
<gene>
    <name evidence="8" type="ORF">OFY17_11650</name>
</gene>
<proteinExistence type="inferred from homology"/>
<evidence type="ECO:0000256" key="4">
    <source>
        <dbReference type="ARBA" id="ARBA00022576"/>
    </source>
</evidence>
<comment type="similarity">
    <text evidence="2">Belongs to the class-I pyridoxal-phosphate-dependent aminotransferase family.</text>
</comment>
<dbReference type="InterPro" id="IPR015421">
    <property type="entry name" value="PyrdxlP-dep_Trfase_major"/>
</dbReference>
<organism evidence="8 9">
    <name type="scientific">Marinomonas sargassi</name>
    <dbReference type="NCBI Taxonomy" id="2984494"/>
    <lineage>
        <taxon>Bacteria</taxon>
        <taxon>Pseudomonadati</taxon>
        <taxon>Pseudomonadota</taxon>
        <taxon>Gammaproteobacteria</taxon>
        <taxon>Oceanospirillales</taxon>
        <taxon>Oceanospirillaceae</taxon>
        <taxon>Marinomonas</taxon>
    </lineage>
</organism>